<dbReference type="EMBL" id="JAANXD010000100">
    <property type="protein sequence ID" value="MBS1259565.1"/>
    <property type="molecule type" value="Genomic_DNA"/>
</dbReference>
<protein>
    <submittedName>
        <fullName evidence="1">Uncharacterized protein</fullName>
    </submittedName>
</protein>
<reference evidence="1" key="1">
    <citation type="journal article" date="2021" name="ISME J.">
        <title>Fine-scale metabolic discontinuity in a stratified prokaryote microbiome of a Red Sea deep halocline.</title>
        <authorList>
            <person name="Michoud G."/>
            <person name="Ngugi D.K."/>
            <person name="Barozzi A."/>
            <person name="Merlino G."/>
            <person name="Calleja M.L."/>
            <person name="Delgado-Huertas A."/>
            <person name="Moran X.A.G."/>
            <person name="Daffonchio D."/>
        </authorList>
    </citation>
    <scope>NUCLEOTIDE SEQUENCE</scope>
    <source>
        <strain evidence="1">SuakinDeep_MAG55_1</strain>
    </source>
</reference>
<comment type="caution">
    <text evidence="1">The sequence shown here is derived from an EMBL/GenBank/DDBJ whole genome shotgun (WGS) entry which is preliminary data.</text>
</comment>
<sequence length="113" mass="13396">MNTNTQFIYQYRDAANYKVFDIVIIRGVFSLFDIEEYLYEKDFFVPSEIGLKDLQPKKLTHDDHIWHAIFEISYTKEKPTVNISAEEIVLNFNRAFSEEWNILEASKRLGLLV</sequence>
<proteinExistence type="predicted"/>
<dbReference type="Proteomes" id="UP000722750">
    <property type="component" value="Unassembled WGS sequence"/>
</dbReference>
<name>A0A941W530_9BACT</name>
<evidence type="ECO:0000313" key="1">
    <source>
        <dbReference type="EMBL" id="MBS1259565.1"/>
    </source>
</evidence>
<gene>
    <name evidence="1" type="ORF">MAG551_02638</name>
</gene>
<evidence type="ECO:0000313" key="2">
    <source>
        <dbReference type="Proteomes" id="UP000722750"/>
    </source>
</evidence>
<organism evidence="1 2">
    <name type="scientific">Candidatus Scalindua arabica</name>
    <dbReference type="NCBI Taxonomy" id="1127984"/>
    <lineage>
        <taxon>Bacteria</taxon>
        <taxon>Pseudomonadati</taxon>
        <taxon>Planctomycetota</taxon>
        <taxon>Candidatus Brocadiia</taxon>
        <taxon>Candidatus Brocadiales</taxon>
        <taxon>Candidatus Scalinduaceae</taxon>
        <taxon>Candidatus Scalindua</taxon>
    </lineage>
</organism>
<accession>A0A941W530</accession>
<dbReference type="AlphaFoldDB" id="A0A941W530"/>